<evidence type="ECO:0000256" key="3">
    <source>
        <dbReference type="PIRNR" id="PIRNR037490"/>
    </source>
</evidence>
<dbReference type="GO" id="GO:0046872">
    <property type="term" value="F:metal ion binding"/>
    <property type="evidence" value="ECO:0007669"/>
    <property type="project" value="UniProtKB-KW"/>
</dbReference>
<keyword evidence="6" id="KW-1185">Reference proteome</keyword>
<feature type="binding site" evidence="4">
    <location>
        <position position="66"/>
    </location>
    <ligand>
        <name>a divalent metal cation</name>
        <dbReference type="ChEBI" id="CHEBI:60240"/>
        <label>1</label>
    </ligand>
</feature>
<evidence type="ECO:0000256" key="4">
    <source>
        <dbReference type="PIRSR" id="PIRSR602678-1"/>
    </source>
</evidence>
<keyword evidence="4" id="KW-0479">Metal-binding</keyword>
<dbReference type="GeneID" id="20234574"/>
<sequence length="259" mass="28532">MELQQVVSNLKTYAPTSLAGSWDNVGLLVEPSAPHIVKTLFLTNDLTPPVLDEAIEKKADMILSYHPPIFSAMKRLRQSVWKERLIVKCIENKIAVYSPHTCFDAKSAGVNDWLISAFELSNLAMLNPVPKIGFGGGRVGKLKTPITVSEAVDRIKTHLQLNHIRLAAKPSNKPIQSVAVCAGSGSSVLRGVRADLYVTGEMSHHDVLDAVYNGANVILCEHSNTERRYLKQVKQELYKTLTDVSIVISDIDTDPLHIV</sequence>
<dbReference type="CTD" id="20234574"/>
<dbReference type="PANTHER" id="PTHR13799">
    <property type="entry name" value="NGG1 INTERACTING FACTOR 3"/>
    <property type="match status" value="1"/>
</dbReference>
<name>V4A440_LOTGI</name>
<feature type="binding site" evidence="4">
    <location>
        <position position="104"/>
    </location>
    <ligand>
        <name>a divalent metal cation</name>
        <dbReference type="ChEBI" id="CHEBI:60240"/>
        <label>1</label>
    </ligand>
</feature>
<dbReference type="RefSeq" id="XP_009050627.1">
    <property type="nucleotide sequence ID" value="XM_009052379.1"/>
</dbReference>
<dbReference type="STRING" id="225164.V4A440"/>
<accession>V4A440</accession>
<feature type="binding site" evidence="4">
    <location>
        <position position="226"/>
    </location>
    <ligand>
        <name>a divalent metal cation</name>
        <dbReference type="ChEBI" id="CHEBI:60240"/>
        <label>1</label>
    </ligand>
</feature>
<dbReference type="OMA" id="NFDKTHL"/>
<proteinExistence type="inferred from homology"/>
<evidence type="ECO:0000256" key="2">
    <source>
        <dbReference type="ARBA" id="ARBA00019069"/>
    </source>
</evidence>
<dbReference type="AlphaFoldDB" id="V4A440"/>
<dbReference type="NCBIfam" id="TIGR00486">
    <property type="entry name" value="YbgI_SA1388"/>
    <property type="match status" value="1"/>
</dbReference>
<dbReference type="Pfam" id="PF01784">
    <property type="entry name" value="DUF34_NIF3"/>
    <property type="match status" value="1"/>
</dbReference>
<dbReference type="GO" id="GO:0005739">
    <property type="term" value="C:mitochondrion"/>
    <property type="evidence" value="ECO:0007669"/>
    <property type="project" value="TreeGrafter"/>
</dbReference>
<gene>
    <name evidence="5" type="ORF">LOTGIDRAFT_142416</name>
</gene>
<dbReference type="FunFam" id="3.40.1390.30:FF:000001">
    <property type="entry name" value="GTP cyclohydrolase 1 type 2"/>
    <property type="match status" value="1"/>
</dbReference>
<evidence type="ECO:0000313" key="5">
    <source>
        <dbReference type="EMBL" id="ESO98683.1"/>
    </source>
</evidence>
<dbReference type="OrthoDB" id="3345469at2759"/>
<dbReference type="KEGG" id="lgi:LOTGIDRAFT_142416"/>
<dbReference type="InterPro" id="IPR036069">
    <property type="entry name" value="DUF34/NIF3_sf"/>
</dbReference>
<organism evidence="5 6">
    <name type="scientific">Lottia gigantea</name>
    <name type="common">Giant owl limpet</name>
    <dbReference type="NCBI Taxonomy" id="225164"/>
    <lineage>
        <taxon>Eukaryota</taxon>
        <taxon>Metazoa</taxon>
        <taxon>Spiralia</taxon>
        <taxon>Lophotrochozoa</taxon>
        <taxon>Mollusca</taxon>
        <taxon>Gastropoda</taxon>
        <taxon>Patellogastropoda</taxon>
        <taxon>Lottioidea</taxon>
        <taxon>Lottiidae</taxon>
        <taxon>Lottia</taxon>
    </lineage>
</organism>
<dbReference type="Gene3D" id="3.40.1390.30">
    <property type="entry name" value="NIF3 (NGG1p interacting factor 3)-like"/>
    <property type="match status" value="2"/>
</dbReference>
<feature type="binding site" evidence="4">
    <location>
        <position position="222"/>
    </location>
    <ligand>
        <name>a divalent metal cation</name>
        <dbReference type="ChEBI" id="CHEBI:60240"/>
        <label>1</label>
    </ligand>
</feature>
<comment type="similarity">
    <text evidence="1 3">Belongs to the GTP cyclohydrolase I type 2/NIF3 family.</text>
</comment>
<evidence type="ECO:0000256" key="1">
    <source>
        <dbReference type="ARBA" id="ARBA00006964"/>
    </source>
</evidence>
<dbReference type="Proteomes" id="UP000030746">
    <property type="component" value="Unassembled WGS sequence"/>
</dbReference>
<dbReference type="PIRSF" id="PIRSF037490">
    <property type="entry name" value="UCP037490_NIF3_euk"/>
    <property type="match status" value="1"/>
</dbReference>
<protein>
    <recommendedName>
        <fullName evidence="2 3">NIF3-like protein 1</fullName>
    </recommendedName>
</protein>
<dbReference type="InterPro" id="IPR017222">
    <property type="entry name" value="DUF34/NIF3_animal"/>
</dbReference>
<dbReference type="PANTHER" id="PTHR13799:SF13">
    <property type="entry name" value="NIF3-LIKE PROTEIN 1"/>
    <property type="match status" value="1"/>
</dbReference>
<dbReference type="HOGENOM" id="CLU_037423_0_1_1"/>
<dbReference type="EMBL" id="KB201206">
    <property type="protein sequence ID" value="ESO98683.1"/>
    <property type="molecule type" value="Genomic_DNA"/>
</dbReference>
<reference evidence="5 6" key="1">
    <citation type="journal article" date="2013" name="Nature">
        <title>Insights into bilaterian evolution from three spiralian genomes.</title>
        <authorList>
            <person name="Simakov O."/>
            <person name="Marletaz F."/>
            <person name="Cho S.J."/>
            <person name="Edsinger-Gonzales E."/>
            <person name="Havlak P."/>
            <person name="Hellsten U."/>
            <person name="Kuo D.H."/>
            <person name="Larsson T."/>
            <person name="Lv J."/>
            <person name="Arendt D."/>
            <person name="Savage R."/>
            <person name="Osoegawa K."/>
            <person name="de Jong P."/>
            <person name="Grimwood J."/>
            <person name="Chapman J.A."/>
            <person name="Shapiro H."/>
            <person name="Aerts A."/>
            <person name="Otillar R.P."/>
            <person name="Terry A.Y."/>
            <person name="Boore J.L."/>
            <person name="Grigoriev I.V."/>
            <person name="Lindberg D.R."/>
            <person name="Seaver E.C."/>
            <person name="Weisblat D.A."/>
            <person name="Putnam N.H."/>
            <person name="Rokhsar D.S."/>
        </authorList>
    </citation>
    <scope>NUCLEOTIDE SEQUENCE [LARGE SCALE GENOMIC DNA]</scope>
</reference>
<evidence type="ECO:0000313" key="6">
    <source>
        <dbReference type="Proteomes" id="UP000030746"/>
    </source>
</evidence>
<dbReference type="InterPro" id="IPR002678">
    <property type="entry name" value="DUF34/NIF3"/>
</dbReference>
<dbReference type="SUPFAM" id="SSF102705">
    <property type="entry name" value="NIF3 (NGG1p interacting factor 3)-like"/>
    <property type="match status" value="1"/>
</dbReference>